<dbReference type="Gene3D" id="3.60.10.10">
    <property type="entry name" value="Endonuclease/exonuclease/phosphatase"/>
    <property type="match status" value="1"/>
</dbReference>
<gene>
    <name evidence="2" type="ORF">QE152_g24942</name>
</gene>
<evidence type="ECO:0000313" key="3">
    <source>
        <dbReference type="Proteomes" id="UP001458880"/>
    </source>
</evidence>
<dbReference type="Proteomes" id="UP001458880">
    <property type="component" value="Unassembled WGS sequence"/>
</dbReference>
<dbReference type="PANTHER" id="PTHR33395">
    <property type="entry name" value="TRANSCRIPTASE, PUTATIVE-RELATED-RELATED"/>
    <property type="match status" value="1"/>
</dbReference>
<dbReference type="GO" id="GO:0004519">
    <property type="term" value="F:endonuclease activity"/>
    <property type="evidence" value="ECO:0007669"/>
    <property type="project" value="UniProtKB-KW"/>
</dbReference>
<dbReference type="SUPFAM" id="SSF56219">
    <property type="entry name" value="DNase I-like"/>
    <property type="match status" value="1"/>
</dbReference>
<dbReference type="Pfam" id="PF14529">
    <property type="entry name" value="Exo_endo_phos_2"/>
    <property type="match status" value="1"/>
</dbReference>
<keyword evidence="2" id="KW-0540">Nuclease</keyword>
<sequence>MFDLQSVAEDVWLSVECVGGRVLICGVYLPPGDELAQQAFLSNLQAVILDHPDEKILILGDFNLPSIVWSPSRGNHLQPSVYDNKAIDFVNTVSYCNLLQFNSVINSCARILDLVLANDSSFVDSVTSCAAPLIKIDKYHPALDVVLKSIHIKRLNYIKPSFSYNKANYDVIRRELSCVDWVGALEPSTDIDAATSKFYSILNDIISKHVPLKSNYGRRFPTWFSQTTVKVIKEKNKYHNKWKRYSNTVDYLTFSLLRGRSKFLISMDYKKYLDSIQNNMVENPKLLWEFAKNRGRSVCLPNIQNNMVENPKLLWEFAKNRGRSVCLPNIMK</sequence>
<keyword evidence="2" id="KW-0255">Endonuclease</keyword>
<feature type="domain" description="Endonuclease/exonuclease/phosphatase" evidence="1">
    <location>
        <begin position="23"/>
        <end position="124"/>
    </location>
</feature>
<proteinExistence type="predicted"/>
<evidence type="ECO:0000259" key="1">
    <source>
        <dbReference type="Pfam" id="PF14529"/>
    </source>
</evidence>
<dbReference type="GO" id="GO:0031012">
    <property type="term" value="C:extracellular matrix"/>
    <property type="evidence" value="ECO:0007669"/>
    <property type="project" value="TreeGrafter"/>
</dbReference>
<dbReference type="InterPro" id="IPR005135">
    <property type="entry name" value="Endo/exonuclease/phosphatase"/>
</dbReference>
<dbReference type="GO" id="GO:0007508">
    <property type="term" value="P:larval heart development"/>
    <property type="evidence" value="ECO:0007669"/>
    <property type="project" value="TreeGrafter"/>
</dbReference>
<dbReference type="PANTHER" id="PTHR33395:SF22">
    <property type="entry name" value="REVERSE TRANSCRIPTASE DOMAIN-CONTAINING PROTEIN"/>
    <property type="match status" value="1"/>
</dbReference>
<reference evidence="2 3" key="1">
    <citation type="journal article" date="2024" name="BMC Genomics">
        <title>De novo assembly and annotation of Popillia japonica's genome with initial clues to its potential as an invasive pest.</title>
        <authorList>
            <person name="Cucini C."/>
            <person name="Boschi S."/>
            <person name="Funari R."/>
            <person name="Cardaioli E."/>
            <person name="Iannotti N."/>
            <person name="Marturano G."/>
            <person name="Paoli F."/>
            <person name="Bruttini M."/>
            <person name="Carapelli A."/>
            <person name="Frati F."/>
            <person name="Nardi F."/>
        </authorList>
    </citation>
    <scope>NUCLEOTIDE SEQUENCE [LARGE SCALE GENOMIC DNA]</scope>
    <source>
        <strain evidence="2">DMR45628</strain>
    </source>
</reference>
<accession>A0AAW1K3M8</accession>
<organism evidence="2 3">
    <name type="scientific">Popillia japonica</name>
    <name type="common">Japanese beetle</name>
    <dbReference type="NCBI Taxonomy" id="7064"/>
    <lineage>
        <taxon>Eukaryota</taxon>
        <taxon>Metazoa</taxon>
        <taxon>Ecdysozoa</taxon>
        <taxon>Arthropoda</taxon>
        <taxon>Hexapoda</taxon>
        <taxon>Insecta</taxon>
        <taxon>Pterygota</taxon>
        <taxon>Neoptera</taxon>
        <taxon>Endopterygota</taxon>
        <taxon>Coleoptera</taxon>
        <taxon>Polyphaga</taxon>
        <taxon>Scarabaeiformia</taxon>
        <taxon>Scarabaeidae</taxon>
        <taxon>Rutelinae</taxon>
        <taxon>Popillia</taxon>
    </lineage>
</organism>
<dbReference type="EMBL" id="JASPKY010000265">
    <property type="protein sequence ID" value="KAK9712329.1"/>
    <property type="molecule type" value="Genomic_DNA"/>
</dbReference>
<comment type="caution">
    <text evidence="2">The sequence shown here is derived from an EMBL/GenBank/DDBJ whole genome shotgun (WGS) entry which is preliminary data.</text>
</comment>
<name>A0AAW1K3M8_POPJA</name>
<dbReference type="InterPro" id="IPR036691">
    <property type="entry name" value="Endo/exonu/phosph_ase_sf"/>
</dbReference>
<dbReference type="GO" id="GO:0061343">
    <property type="term" value="P:cell adhesion involved in heart morphogenesis"/>
    <property type="evidence" value="ECO:0007669"/>
    <property type="project" value="TreeGrafter"/>
</dbReference>
<dbReference type="AlphaFoldDB" id="A0AAW1K3M8"/>
<evidence type="ECO:0000313" key="2">
    <source>
        <dbReference type="EMBL" id="KAK9712329.1"/>
    </source>
</evidence>
<keyword evidence="3" id="KW-1185">Reference proteome</keyword>
<protein>
    <submittedName>
        <fullName evidence="2">Endonuclease-reverse transcriptase</fullName>
    </submittedName>
</protein>
<keyword evidence="2" id="KW-0378">Hydrolase</keyword>